<evidence type="ECO:0000256" key="1">
    <source>
        <dbReference type="SAM" id="SignalP"/>
    </source>
</evidence>
<keyword evidence="1" id="KW-0732">Signal</keyword>
<reference evidence="2" key="1">
    <citation type="submission" date="2020-06" db="EMBL/GenBank/DDBJ databases">
        <title>Stable isotope informed genome-resolved metagenomics uncovers potential trophic interactions in rhizosphere soil.</title>
        <authorList>
            <person name="Starr E.P."/>
            <person name="Shi S."/>
            <person name="Blazewicz S.J."/>
            <person name="Koch B.J."/>
            <person name="Probst A.J."/>
            <person name="Hungate B.A."/>
            <person name="Pett-Ridge J."/>
            <person name="Firestone M.K."/>
            <person name="Banfield J.F."/>
        </authorList>
    </citation>
    <scope>NUCLEOTIDE SEQUENCE</scope>
    <source>
        <strain evidence="2">YM_69_17</strain>
    </source>
</reference>
<sequence length="181" mass="18933">MRFRPWLILAAVPLLLAVAPQPVTAPIALGFWLKEGATPAHPGLVGVDADGPCGTVARLQVDRIPDFKPSDPFAVAEAVELDSKGATIRRWRLPADYVVGALDGDWLLTAYAGKSDPLWIDPAGRLGVASAADARIALGDDSVMVVACPAGVTVPDGAQCLSVRDRPQHARRIIAAPGVCS</sequence>
<organism evidence="2 3">
    <name type="scientific">Inquilinus limosus</name>
    <dbReference type="NCBI Taxonomy" id="171674"/>
    <lineage>
        <taxon>Bacteria</taxon>
        <taxon>Pseudomonadati</taxon>
        <taxon>Pseudomonadota</taxon>
        <taxon>Alphaproteobacteria</taxon>
        <taxon>Rhodospirillales</taxon>
        <taxon>Rhodospirillaceae</taxon>
        <taxon>Inquilinus</taxon>
    </lineage>
</organism>
<proteinExistence type="predicted"/>
<dbReference type="EMBL" id="JAEKLZ010000528">
    <property type="protein sequence ID" value="MBW8729395.1"/>
    <property type="molecule type" value="Genomic_DNA"/>
</dbReference>
<feature type="signal peptide" evidence="1">
    <location>
        <begin position="1"/>
        <end position="25"/>
    </location>
</feature>
<dbReference type="AlphaFoldDB" id="A0A952KIG2"/>
<evidence type="ECO:0000313" key="2">
    <source>
        <dbReference type="EMBL" id="MBW8729395.1"/>
    </source>
</evidence>
<dbReference type="Proteomes" id="UP000700706">
    <property type="component" value="Unassembled WGS sequence"/>
</dbReference>
<accession>A0A952KIG2</accession>
<feature type="chain" id="PRO_5037831406" evidence="1">
    <location>
        <begin position="26"/>
        <end position="181"/>
    </location>
</feature>
<name>A0A952KIG2_9PROT</name>
<protein>
    <submittedName>
        <fullName evidence="2">Uncharacterized protein</fullName>
    </submittedName>
</protein>
<comment type="caution">
    <text evidence="2">The sequence shown here is derived from an EMBL/GenBank/DDBJ whole genome shotgun (WGS) entry which is preliminary data.</text>
</comment>
<evidence type="ECO:0000313" key="3">
    <source>
        <dbReference type="Proteomes" id="UP000700706"/>
    </source>
</evidence>
<gene>
    <name evidence="2" type="ORF">JF625_30130</name>
</gene>